<dbReference type="Gene3D" id="3.10.450.40">
    <property type="match status" value="1"/>
</dbReference>
<evidence type="ECO:0000313" key="2">
    <source>
        <dbReference type="EMBL" id="SUZ58936.1"/>
    </source>
</evidence>
<dbReference type="Pfam" id="PF04965">
    <property type="entry name" value="GPW_gp25"/>
    <property type="match status" value="1"/>
</dbReference>
<dbReference type="InterPro" id="IPR007048">
    <property type="entry name" value="IraD/Gp25-like"/>
</dbReference>
<gene>
    <name evidence="2" type="ORF">METZ01_LOCUS11790</name>
</gene>
<proteinExistence type="predicted"/>
<sequence>MAVIYQKALSTHTRGWADLDLDFTKHPVTKDITRKLNVEAVKRSVRNLIQTNRYDKKFHPEVDGGVTRHLFGLATAATKHDIGQAIMTCLQNYEPRVIVDRVNVRGNDDELGHVQSDVRVRGNIDTNGFNVSIFFRIINSPEPIEVSLFLERIR</sequence>
<dbReference type="AlphaFoldDB" id="A0A381NWC8"/>
<reference evidence="2" key="1">
    <citation type="submission" date="2018-05" db="EMBL/GenBank/DDBJ databases">
        <authorList>
            <person name="Lanie J.A."/>
            <person name="Ng W.-L."/>
            <person name="Kazmierczak K.M."/>
            <person name="Andrzejewski T.M."/>
            <person name="Davidsen T.M."/>
            <person name="Wayne K.J."/>
            <person name="Tettelin H."/>
            <person name="Glass J.I."/>
            <person name="Rusch D."/>
            <person name="Podicherti R."/>
            <person name="Tsui H.-C.T."/>
            <person name="Winkler M.E."/>
        </authorList>
    </citation>
    <scope>NUCLEOTIDE SEQUENCE</scope>
</reference>
<accession>A0A381NWC8</accession>
<organism evidence="2">
    <name type="scientific">marine metagenome</name>
    <dbReference type="NCBI Taxonomy" id="408172"/>
    <lineage>
        <taxon>unclassified sequences</taxon>
        <taxon>metagenomes</taxon>
        <taxon>ecological metagenomes</taxon>
    </lineage>
</organism>
<dbReference type="SUPFAM" id="SSF160719">
    <property type="entry name" value="gpW/gp25-like"/>
    <property type="match status" value="1"/>
</dbReference>
<evidence type="ECO:0000259" key="1">
    <source>
        <dbReference type="Pfam" id="PF04965"/>
    </source>
</evidence>
<protein>
    <recommendedName>
        <fullName evidence="1">IraD/Gp25-like domain-containing protein</fullName>
    </recommendedName>
</protein>
<dbReference type="EMBL" id="UINC01000652">
    <property type="protein sequence ID" value="SUZ58936.1"/>
    <property type="molecule type" value="Genomic_DNA"/>
</dbReference>
<name>A0A381NWC8_9ZZZZ</name>
<feature type="domain" description="IraD/Gp25-like" evidence="1">
    <location>
        <begin position="39"/>
        <end position="120"/>
    </location>
</feature>